<organism evidence="6 9">
    <name type="scientific">Peronospora belbahrii</name>
    <dbReference type="NCBI Taxonomy" id="622444"/>
    <lineage>
        <taxon>Eukaryota</taxon>
        <taxon>Sar</taxon>
        <taxon>Stramenopiles</taxon>
        <taxon>Oomycota</taxon>
        <taxon>Peronosporomycetes</taxon>
        <taxon>Peronosporales</taxon>
        <taxon>Peronosporaceae</taxon>
        <taxon>Peronospora</taxon>
    </lineage>
</organism>
<dbReference type="Proteomes" id="UP001158986">
    <property type="component" value="Unassembled WGS sequence"/>
</dbReference>
<name>A0AAU9KYB1_9STRA</name>
<evidence type="ECO:0000256" key="5">
    <source>
        <dbReference type="ARBA" id="ARBA00023242"/>
    </source>
</evidence>
<gene>
    <name evidence="7" type="ORF">PBS001_LOCUS5873</name>
    <name evidence="6" type="ORF">PBS003_LOCUS4861</name>
</gene>
<sequence length="350" mass="41768">MTERRKLNVRELLELERQIYQESIDRVLEQQEKLNKGILDEFIRRCKPFETDKERELQVAQYQYEFSQQDALSLFEFDVQQAHDVYRSDRQQLQHKLLERIRRQRRRIEKRLQMVDQQVLDTSNLKKKTRQRDHGIQVEKLEPKLLEQQLRQAQQKTRTSFNFRHLSKGILPTPERIVESVVEECTKLQRNREREEAWKMEEEERVEQRRKVVVNADTQELLYHGSFEENGEMMDETFRVGDAVMLVSRLTEEDFHGFVSAITMDEVKLVLVCGTHVRVTIARLRCGQCTLRKQTKASELSIEKREDEFLVEDATNLEELLRDPPDARRHAAAIMSQLKRKTTTDARRGF</sequence>
<dbReference type="GO" id="GO:0010468">
    <property type="term" value="P:regulation of gene expression"/>
    <property type="evidence" value="ECO:0007669"/>
    <property type="project" value="UniProtKB-ARBA"/>
</dbReference>
<dbReference type="EMBL" id="CAKKTJ010000219">
    <property type="protein sequence ID" value="CAH0478150.1"/>
    <property type="molecule type" value="Genomic_DNA"/>
</dbReference>
<dbReference type="InterPro" id="IPR013907">
    <property type="entry name" value="Sds3"/>
</dbReference>
<keyword evidence="2" id="KW-0678">Repressor</keyword>
<comment type="caution">
    <text evidence="6">The sequence shown here is derived from an EMBL/GenBank/DDBJ whole genome shotgun (WGS) entry which is preliminary data.</text>
</comment>
<evidence type="ECO:0000313" key="7">
    <source>
        <dbReference type="EMBL" id="CAH0519343.1"/>
    </source>
</evidence>
<keyword evidence="8" id="KW-1185">Reference proteome</keyword>
<protein>
    <submittedName>
        <fullName evidence="6">Uncharacterized protein</fullName>
    </submittedName>
</protein>
<proteinExistence type="predicted"/>
<dbReference type="AlphaFoldDB" id="A0AAU9KYB1"/>
<keyword evidence="3" id="KW-0805">Transcription regulation</keyword>
<evidence type="ECO:0000313" key="9">
    <source>
        <dbReference type="Proteomes" id="UP001160483"/>
    </source>
</evidence>
<evidence type="ECO:0000256" key="3">
    <source>
        <dbReference type="ARBA" id="ARBA00023015"/>
    </source>
</evidence>
<accession>A0AAU9KYB1</accession>
<reference evidence="6 8" key="1">
    <citation type="submission" date="2021-11" db="EMBL/GenBank/DDBJ databases">
        <authorList>
            <person name="Islam A."/>
            <person name="Islam S."/>
            <person name="Flora M.S."/>
            <person name="Rahman M."/>
            <person name="Ziaur R.M."/>
            <person name="Epstein J.H."/>
            <person name="Hassan M."/>
            <person name="Klassen M."/>
            <person name="Woodard K."/>
            <person name="Webb A."/>
            <person name="Webby R.J."/>
            <person name="El Zowalaty M.E."/>
        </authorList>
    </citation>
    <scope>NUCLEOTIDE SEQUENCE</scope>
    <source>
        <strain evidence="7">Pbs1</strain>
        <strain evidence="6">Pbs3</strain>
    </source>
</reference>
<evidence type="ECO:0000256" key="1">
    <source>
        <dbReference type="ARBA" id="ARBA00004123"/>
    </source>
</evidence>
<evidence type="ECO:0000256" key="4">
    <source>
        <dbReference type="ARBA" id="ARBA00023163"/>
    </source>
</evidence>
<comment type="subcellular location">
    <subcellularLocation>
        <location evidence="1">Nucleus</location>
    </subcellularLocation>
</comment>
<evidence type="ECO:0000313" key="6">
    <source>
        <dbReference type="EMBL" id="CAH0478150.1"/>
    </source>
</evidence>
<dbReference type="GO" id="GO:0005654">
    <property type="term" value="C:nucleoplasm"/>
    <property type="evidence" value="ECO:0007669"/>
    <property type="project" value="UniProtKB-ARBA"/>
</dbReference>
<dbReference type="SMART" id="SM01401">
    <property type="entry name" value="Sds3"/>
    <property type="match status" value="1"/>
</dbReference>
<evidence type="ECO:0000313" key="8">
    <source>
        <dbReference type="Proteomes" id="UP001158986"/>
    </source>
</evidence>
<dbReference type="Proteomes" id="UP001160483">
    <property type="component" value="Unassembled WGS sequence"/>
</dbReference>
<dbReference type="EMBL" id="CAKLCB010000293">
    <property type="protein sequence ID" value="CAH0519343.1"/>
    <property type="molecule type" value="Genomic_DNA"/>
</dbReference>
<evidence type="ECO:0000256" key="2">
    <source>
        <dbReference type="ARBA" id="ARBA00022491"/>
    </source>
</evidence>
<keyword evidence="5" id="KW-0539">Nucleus</keyword>
<keyword evidence="4" id="KW-0804">Transcription</keyword>